<accession>A0A0G4I5C9</accession>
<gene>
    <name evidence="1" type="ORF">Cvel_11140</name>
</gene>
<reference evidence="1" key="1">
    <citation type="submission" date="2014-11" db="EMBL/GenBank/DDBJ databases">
        <authorList>
            <person name="Otto D Thomas"/>
            <person name="Naeem Raeece"/>
        </authorList>
    </citation>
    <scope>NUCLEOTIDE SEQUENCE</scope>
</reference>
<protein>
    <submittedName>
        <fullName evidence="1">Uncharacterized protein</fullName>
    </submittedName>
</protein>
<name>A0A0G4I5C9_9ALVE</name>
<sequence length="117" mass="13397">MRVTLQLPFRIIPLENLVAAFNEGCTISEEAVCALNASQPVSASEGDISDFDEDDGKPLDFSHLMRASLWLSHYRTNYPLFQQMRTYYKLAKRDVFDEQQHSIFVGEDANEDAMDLF</sequence>
<dbReference type="EMBL" id="CDMZ01005181">
    <property type="protein sequence ID" value="CEM52212.1"/>
    <property type="molecule type" value="Genomic_DNA"/>
</dbReference>
<dbReference type="PhylomeDB" id="A0A0G4I5C9"/>
<evidence type="ECO:0000313" key="1">
    <source>
        <dbReference type="EMBL" id="CEM52212.1"/>
    </source>
</evidence>
<organism evidence="1">
    <name type="scientific">Chromera velia CCMP2878</name>
    <dbReference type="NCBI Taxonomy" id="1169474"/>
    <lineage>
        <taxon>Eukaryota</taxon>
        <taxon>Sar</taxon>
        <taxon>Alveolata</taxon>
        <taxon>Colpodellida</taxon>
        <taxon>Chromeraceae</taxon>
        <taxon>Chromera</taxon>
    </lineage>
</organism>
<dbReference type="AlphaFoldDB" id="A0A0G4I5C9"/>
<dbReference type="VEuPathDB" id="CryptoDB:Cvel_11140"/>
<proteinExistence type="predicted"/>